<dbReference type="Pfam" id="PF00787">
    <property type="entry name" value="PX"/>
    <property type="match status" value="1"/>
</dbReference>
<dbReference type="InterPro" id="IPR036871">
    <property type="entry name" value="PX_dom_sf"/>
</dbReference>
<evidence type="ECO:0000256" key="1">
    <source>
        <dbReference type="SAM" id="MobiDB-lite"/>
    </source>
</evidence>
<reference evidence="3 4" key="1">
    <citation type="submission" date="2023-09" db="EMBL/GenBank/DDBJ databases">
        <title>Pangenome analysis of Batrachochytrium dendrobatidis and related Chytrids.</title>
        <authorList>
            <person name="Yacoub M.N."/>
            <person name="Stajich J.E."/>
            <person name="James T.Y."/>
        </authorList>
    </citation>
    <scope>NUCLEOTIDE SEQUENCE [LARGE SCALE GENOMIC DNA]</scope>
    <source>
        <strain evidence="3 4">JEL0888</strain>
    </source>
</reference>
<organism evidence="3 4">
    <name type="scientific">Polyrhizophydium stewartii</name>
    <dbReference type="NCBI Taxonomy" id="2732419"/>
    <lineage>
        <taxon>Eukaryota</taxon>
        <taxon>Fungi</taxon>
        <taxon>Fungi incertae sedis</taxon>
        <taxon>Chytridiomycota</taxon>
        <taxon>Chytridiomycota incertae sedis</taxon>
        <taxon>Chytridiomycetes</taxon>
        <taxon>Rhizophydiales</taxon>
        <taxon>Rhizophydiales incertae sedis</taxon>
        <taxon>Polyrhizophydium</taxon>
    </lineage>
</organism>
<dbReference type="CDD" id="cd06093">
    <property type="entry name" value="PX_domain"/>
    <property type="match status" value="1"/>
</dbReference>
<dbReference type="PANTHER" id="PTHR45827">
    <property type="entry name" value="SORTING NEXIN"/>
    <property type="match status" value="1"/>
</dbReference>
<proteinExistence type="predicted"/>
<dbReference type="SMART" id="SM00312">
    <property type="entry name" value="PX"/>
    <property type="match status" value="1"/>
</dbReference>
<dbReference type="Proteomes" id="UP001527925">
    <property type="component" value="Unassembled WGS sequence"/>
</dbReference>
<accession>A0ABR4N2H9</accession>
<feature type="domain" description="PX" evidence="2">
    <location>
        <begin position="316"/>
        <end position="441"/>
    </location>
</feature>
<sequence length="769" mass="83048">MVTPDTADGPLMDLVAVYRAVVLFDFEPPAPADAPADDAAADGPAAAVPLALRAGEPVSVFGTTSVGFTDTATGEFWRSSVVAAPVNVLADVNVADGWCHIERDDGSNGFAPIAFLQFELDDEPPGHELPERANLRSSQHGFVIDPKPHHRLSSGAYLTSFPAPPAEPAFDIHVGADAARPAGIADILRPARISSAIHSAWSSLFAGTDAVRDFVLRGPASDPSARLRVQSSVSTREPPQPASALALGLGLRSGLGAPPATTANAATAATAARSATLALPGSPSNHVPSVIPMCYLIESKGYGTLSWHSDTPAYKIIVHSPVRCRNGISKKKEEFVSYKITTLFSSTRSYAVSETSITVCRRFTDFVFLHACLQAVFPPSTLATLPAQLPPRNPLTPRFSPEHVNSRLQGLQLYLDQIARHPLLRSDDYVLQFLTASGTESDYLIEMTDSQWLFDPSTCVISVDDGEWRRAYEPPPSNKAVFNFYERVIVPDSATYSSVSLSAFKLRAVESIAGALSARVSPLIEAIELYQTQSADMHGVYMRLSQTLRSTGRLLSRTGDDQPGCWNPSCQECGPIGDAMIAASLQLKHISEIHKQHASKAVESLIQQTQHLKQSLASLGSLTHVCRAATSLVESHTQRSAMAASQSGPASSPARSANTPVQRFNQRTQQTASQRARQLQQQQQQQQQQARSQSRAAADASQLSDIQKRAAAVLATAEAESVFAHSEKVWRIEASMASWIDDEIEKHEKILKRLRAAKEVFRGPDTMRL</sequence>
<comment type="caution">
    <text evidence="3">The sequence shown here is derived from an EMBL/GenBank/DDBJ whole genome shotgun (WGS) entry which is preliminary data.</text>
</comment>
<protein>
    <recommendedName>
        <fullName evidence="2">PX domain-containing protein</fullName>
    </recommendedName>
</protein>
<dbReference type="InterPro" id="IPR001683">
    <property type="entry name" value="PX_dom"/>
</dbReference>
<feature type="region of interest" description="Disordered" evidence="1">
    <location>
        <begin position="637"/>
        <end position="702"/>
    </location>
</feature>
<dbReference type="SUPFAM" id="SSF64268">
    <property type="entry name" value="PX domain"/>
    <property type="match status" value="1"/>
</dbReference>
<dbReference type="InterPro" id="IPR027267">
    <property type="entry name" value="AH/BAR_dom_sf"/>
</dbReference>
<dbReference type="PROSITE" id="PS50195">
    <property type="entry name" value="PX"/>
    <property type="match status" value="1"/>
</dbReference>
<gene>
    <name evidence="3" type="ORF">HK105_206779</name>
</gene>
<evidence type="ECO:0000313" key="4">
    <source>
        <dbReference type="Proteomes" id="UP001527925"/>
    </source>
</evidence>
<evidence type="ECO:0000259" key="2">
    <source>
        <dbReference type="PROSITE" id="PS50195"/>
    </source>
</evidence>
<dbReference type="EMBL" id="JADGIZ020000042">
    <property type="protein sequence ID" value="KAL2913763.1"/>
    <property type="molecule type" value="Genomic_DNA"/>
</dbReference>
<dbReference type="Gene3D" id="3.30.1520.10">
    <property type="entry name" value="Phox-like domain"/>
    <property type="match status" value="1"/>
</dbReference>
<feature type="compositionally biased region" description="Low complexity" evidence="1">
    <location>
        <begin position="666"/>
        <end position="702"/>
    </location>
</feature>
<keyword evidence="4" id="KW-1185">Reference proteome</keyword>
<dbReference type="PANTHER" id="PTHR45827:SF1">
    <property type="entry name" value="SORTING NEXIN"/>
    <property type="match status" value="1"/>
</dbReference>
<name>A0ABR4N2H9_9FUNG</name>
<feature type="compositionally biased region" description="Low complexity" evidence="1">
    <location>
        <begin position="640"/>
        <end position="657"/>
    </location>
</feature>
<dbReference type="Gene3D" id="1.20.1270.60">
    <property type="entry name" value="Arfaptin homology (AH) domain/BAR domain"/>
    <property type="match status" value="1"/>
</dbReference>
<evidence type="ECO:0000313" key="3">
    <source>
        <dbReference type="EMBL" id="KAL2913763.1"/>
    </source>
</evidence>